<evidence type="ECO:0000256" key="5">
    <source>
        <dbReference type="PROSITE-ProRule" id="PRU10137"/>
    </source>
</evidence>
<feature type="domain" description="Resolvase/invertase-type recombinase catalytic" evidence="6">
    <location>
        <begin position="1"/>
        <end position="134"/>
    </location>
</feature>
<dbReference type="SUPFAM" id="SSF53041">
    <property type="entry name" value="Resolvase-like"/>
    <property type="match status" value="1"/>
</dbReference>
<organism evidence="7 8">
    <name type="scientific">Psychrilyobacter piezotolerans</name>
    <dbReference type="NCBI Taxonomy" id="2293438"/>
    <lineage>
        <taxon>Bacteria</taxon>
        <taxon>Fusobacteriati</taxon>
        <taxon>Fusobacteriota</taxon>
        <taxon>Fusobacteriia</taxon>
        <taxon>Fusobacteriales</taxon>
        <taxon>Fusobacteriaceae</taxon>
        <taxon>Psychrilyobacter</taxon>
    </lineage>
</organism>
<evidence type="ECO:0000313" key="7">
    <source>
        <dbReference type="EMBL" id="REI42250.1"/>
    </source>
</evidence>
<evidence type="ECO:0000256" key="4">
    <source>
        <dbReference type="ARBA" id="ARBA00023172"/>
    </source>
</evidence>
<dbReference type="PANTHER" id="PTHR30461">
    <property type="entry name" value="DNA-INVERTASE FROM LAMBDOID PROPHAGE"/>
    <property type="match status" value="1"/>
</dbReference>
<keyword evidence="4" id="KW-0233">DNA recombination</keyword>
<dbReference type="Pfam" id="PF00239">
    <property type="entry name" value="Resolvase"/>
    <property type="match status" value="1"/>
</dbReference>
<dbReference type="CDD" id="cd03768">
    <property type="entry name" value="SR_ResInv"/>
    <property type="match status" value="1"/>
</dbReference>
<comment type="similarity">
    <text evidence="1">Belongs to the site-specific recombinase resolvase family.</text>
</comment>
<keyword evidence="2" id="KW-0229">DNA integration</keyword>
<evidence type="ECO:0000256" key="1">
    <source>
        <dbReference type="ARBA" id="ARBA00009913"/>
    </source>
</evidence>
<protein>
    <submittedName>
        <fullName evidence="7">Recombinase family protein</fullName>
    </submittedName>
</protein>
<dbReference type="Gene3D" id="3.40.50.1390">
    <property type="entry name" value="Resolvase, N-terminal catalytic domain"/>
    <property type="match status" value="1"/>
</dbReference>
<keyword evidence="8" id="KW-1185">Reference proteome</keyword>
<feature type="active site" description="O-(5'-phospho-DNA)-serine intermediate" evidence="5">
    <location>
        <position position="9"/>
    </location>
</feature>
<sequence>MKIGYCRVSSIDQNIDHQINILKEEGCEKIYHEKISGKNADRLELKEMLSNLKKDDVVVSTSFNRVARNTKDLLEIVETIEEAGASFKSLKEDVGTKGAFGKFVVTMLGAVASFERELMLEKQKDGIARAKSLGKYKGKKRTFFIDDSLKKCFDMRLNKIITSKEALRMSGLKQNTYYKLFQEYKSDLIKKYEKEHGAAIPLFLKK</sequence>
<accession>A0ABX9KJA9</accession>
<evidence type="ECO:0000259" key="6">
    <source>
        <dbReference type="PROSITE" id="PS51736"/>
    </source>
</evidence>
<comment type="caution">
    <text evidence="7">The sequence shown here is derived from an EMBL/GenBank/DDBJ whole genome shotgun (WGS) entry which is preliminary data.</text>
</comment>
<reference evidence="7 8" key="1">
    <citation type="submission" date="2018-08" db="EMBL/GenBank/DDBJ databases">
        <title>Draft genome sequence of Psychrilyobacter sp. strain SD5 isolated from Black Sea water.</title>
        <authorList>
            <person name="Yadav S."/>
            <person name="Villanueva L."/>
            <person name="Damste J.S.S."/>
        </authorList>
    </citation>
    <scope>NUCLEOTIDE SEQUENCE [LARGE SCALE GENOMIC DNA]</scope>
    <source>
        <strain evidence="7 8">SD5</strain>
    </source>
</reference>
<dbReference type="InterPro" id="IPR006118">
    <property type="entry name" value="Recombinase_CS"/>
</dbReference>
<name>A0ABX9KJA9_9FUSO</name>
<dbReference type="RefSeq" id="WP_114641628.1">
    <property type="nucleotide sequence ID" value="NZ_JAACIO010000005.1"/>
</dbReference>
<keyword evidence="3" id="KW-0238">DNA-binding</keyword>
<dbReference type="PROSITE" id="PS00397">
    <property type="entry name" value="RECOMBINASES_1"/>
    <property type="match status" value="1"/>
</dbReference>
<dbReference type="InterPro" id="IPR050639">
    <property type="entry name" value="SSR_resolvase"/>
</dbReference>
<gene>
    <name evidence="7" type="ORF">DYH56_04305</name>
</gene>
<dbReference type="EMBL" id="QUAJ01000005">
    <property type="protein sequence ID" value="REI42250.1"/>
    <property type="molecule type" value="Genomic_DNA"/>
</dbReference>
<dbReference type="InterPro" id="IPR006119">
    <property type="entry name" value="Resolv_N"/>
</dbReference>
<dbReference type="Proteomes" id="UP000263486">
    <property type="component" value="Unassembled WGS sequence"/>
</dbReference>
<evidence type="ECO:0000313" key="8">
    <source>
        <dbReference type="Proteomes" id="UP000263486"/>
    </source>
</evidence>
<dbReference type="PROSITE" id="PS51736">
    <property type="entry name" value="RECOMBINASES_3"/>
    <property type="match status" value="1"/>
</dbReference>
<dbReference type="SMART" id="SM00857">
    <property type="entry name" value="Resolvase"/>
    <property type="match status" value="1"/>
</dbReference>
<proteinExistence type="inferred from homology"/>
<evidence type="ECO:0000256" key="2">
    <source>
        <dbReference type="ARBA" id="ARBA00022908"/>
    </source>
</evidence>
<dbReference type="InterPro" id="IPR036162">
    <property type="entry name" value="Resolvase-like_N_sf"/>
</dbReference>
<evidence type="ECO:0000256" key="3">
    <source>
        <dbReference type="ARBA" id="ARBA00023125"/>
    </source>
</evidence>
<dbReference type="PANTHER" id="PTHR30461:SF26">
    <property type="entry name" value="RESOLVASE HOMOLOG YNEB"/>
    <property type="match status" value="1"/>
</dbReference>